<dbReference type="GO" id="GO:0003824">
    <property type="term" value="F:catalytic activity"/>
    <property type="evidence" value="ECO:0007669"/>
    <property type="project" value="InterPro"/>
</dbReference>
<dbReference type="NCBIfam" id="TIGR01212">
    <property type="entry name" value="TIGR01212 family radical SAM protein"/>
    <property type="match status" value="1"/>
</dbReference>
<dbReference type="SUPFAM" id="SSF102114">
    <property type="entry name" value="Radical SAM enzymes"/>
    <property type="match status" value="1"/>
</dbReference>
<reference evidence="8 9" key="1">
    <citation type="submission" date="2014-10" db="EMBL/GenBank/DDBJ databases">
        <title>Complete genome sequence of Parvimonas micra KCOM 1535 (= ChDC B708).</title>
        <authorList>
            <person name="Kook J.-K."/>
            <person name="Park S.-N."/>
            <person name="Lim Y.K."/>
            <person name="Roh H."/>
        </authorList>
    </citation>
    <scope>NUCLEOTIDE SEQUENCE [LARGE SCALE GENOMIC DNA]</scope>
    <source>
        <strain evidence="9">KCOM 1535 / ChDC B708</strain>
    </source>
</reference>
<evidence type="ECO:0000313" key="9">
    <source>
        <dbReference type="Proteomes" id="UP000031386"/>
    </source>
</evidence>
<dbReference type="OrthoDB" id="9801689at2"/>
<dbReference type="InterPro" id="IPR006638">
    <property type="entry name" value="Elp3/MiaA/NifB-like_rSAM"/>
</dbReference>
<evidence type="ECO:0000256" key="6">
    <source>
        <dbReference type="ARBA" id="ARBA00023014"/>
    </source>
</evidence>
<evidence type="ECO:0000256" key="2">
    <source>
        <dbReference type="ARBA" id="ARBA00022485"/>
    </source>
</evidence>
<keyword evidence="2" id="KW-0004">4Fe-4S</keyword>
<dbReference type="InterPro" id="IPR023404">
    <property type="entry name" value="rSAM_horseshoe"/>
</dbReference>
<dbReference type="InterPro" id="IPR032432">
    <property type="entry name" value="Radical_SAM_C"/>
</dbReference>
<protein>
    <submittedName>
        <fullName evidence="8">Radical SAM protein</fullName>
    </submittedName>
</protein>
<dbReference type="SMART" id="SM00729">
    <property type="entry name" value="Elp3"/>
    <property type="match status" value="1"/>
</dbReference>
<feature type="domain" description="Radical SAM core" evidence="7">
    <location>
        <begin position="12"/>
        <end position="250"/>
    </location>
</feature>
<dbReference type="KEGG" id="pmic:NW74_06070"/>
<dbReference type="Pfam" id="PF04055">
    <property type="entry name" value="Radical_SAM"/>
    <property type="match status" value="1"/>
</dbReference>
<comment type="cofactor">
    <cofactor evidence="1">
        <name>[4Fe-4S] cluster</name>
        <dbReference type="ChEBI" id="CHEBI:49883"/>
    </cofactor>
</comment>
<dbReference type="GO" id="GO:0046872">
    <property type="term" value="F:metal ion binding"/>
    <property type="evidence" value="ECO:0007669"/>
    <property type="project" value="UniProtKB-KW"/>
</dbReference>
<evidence type="ECO:0000259" key="7">
    <source>
        <dbReference type="PROSITE" id="PS51918"/>
    </source>
</evidence>
<evidence type="ECO:0000313" key="8">
    <source>
        <dbReference type="EMBL" id="AIZ36932.1"/>
    </source>
</evidence>
<keyword evidence="9" id="KW-1185">Reference proteome</keyword>
<dbReference type="SFLD" id="SFLDG01086">
    <property type="entry name" value="elongater_protein-like"/>
    <property type="match status" value="1"/>
</dbReference>
<dbReference type="Pfam" id="PF16199">
    <property type="entry name" value="Radical_SAM_C"/>
    <property type="match status" value="1"/>
</dbReference>
<keyword evidence="4" id="KW-0479">Metal-binding</keyword>
<evidence type="ECO:0000256" key="5">
    <source>
        <dbReference type="ARBA" id="ARBA00023004"/>
    </source>
</evidence>
<dbReference type="PANTHER" id="PTHR11135">
    <property type="entry name" value="HISTONE ACETYLTRANSFERASE-RELATED"/>
    <property type="match status" value="1"/>
</dbReference>
<dbReference type="InterPro" id="IPR007197">
    <property type="entry name" value="rSAM"/>
</dbReference>
<dbReference type="InterPro" id="IPR005911">
    <property type="entry name" value="YhcC-like"/>
</dbReference>
<keyword evidence="3" id="KW-0949">S-adenosyl-L-methionine</keyword>
<dbReference type="PROSITE" id="PS51918">
    <property type="entry name" value="RADICAL_SAM"/>
    <property type="match status" value="1"/>
</dbReference>
<sequence>MQRYNDLSSYLKKKFGSRLLKLSIDGGFSCPNRKNGKKGCKFCSETGSGEFTTKRKSITEQLKAQISFLKEKDKSNGYIAYFQSYTNTFLPVEELRKMYYEAINFPNVKVLSIATRADCFNEDIYKLLAELNEKIEVWIELGLQSSNENTRNNMNIGYSTKTFENCVKRLKELNIKTIFHIIFGLPNETEKDYKNTIDYVNNKKPWGIKIHSLYIQNDCELYEEYLKSSFKVITWDEYIDALIMAIENLDKDIIIHRLTGDGDKEKLVAPLWSKNKIKTIGEISKILKQKNSYQGINYKKDKGAL</sequence>
<organism evidence="8 9">
    <name type="scientific">Parvimonas micra</name>
    <dbReference type="NCBI Taxonomy" id="33033"/>
    <lineage>
        <taxon>Bacteria</taxon>
        <taxon>Bacillati</taxon>
        <taxon>Bacillota</taxon>
        <taxon>Tissierellia</taxon>
        <taxon>Tissierellales</taxon>
        <taxon>Peptoniphilaceae</taxon>
        <taxon>Parvimonas</taxon>
    </lineage>
</organism>
<dbReference type="InterPro" id="IPR058240">
    <property type="entry name" value="rSAM_sf"/>
</dbReference>
<dbReference type="Proteomes" id="UP000031386">
    <property type="component" value="Chromosome"/>
</dbReference>
<dbReference type="InterPro" id="IPR039661">
    <property type="entry name" value="ELP3"/>
</dbReference>
<dbReference type="STRING" id="33033.NW74_06070"/>
<dbReference type="GO" id="GO:0051539">
    <property type="term" value="F:4 iron, 4 sulfur cluster binding"/>
    <property type="evidence" value="ECO:0007669"/>
    <property type="project" value="UniProtKB-KW"/>
</dbReference>
<dbReference type="EMBL" id="CP009761">
    <property type="protein sequence ID" value="AIZ36932.1"/>
    <property type="molecule type" value="Genomic_DNA"/>
</dbReference>
<dbReference type="PANTHER" id="PTHR11135:SF1">
    <property type="entry name" value="PROTEIN YHCC"/>
    <property type="match status" value="1"/>
</dbReference>
<accession>A0A0B4S283</accession>
<dbReference type="SFLD" id="SFLDS00029">
    <property type="entry name" value="Radical_SAM"/>
    <property type="match status" value="1"/>
</dbReference>
<dbReference type="CDD" id="cd01335">
    <property type="entry name" value="Radical_SAM"/>
    <property type="match status" value="1"/>
</dbReference>
<evidence type="ECO:0000256" key="4">
    <source>
        <dbReference type="ARBA" id="ARBA00022723"/>
    </source>
</evidence>
<name>A0A0B4S283_9FIRM</name>
<dbReference type="SFLD" id="SFLDG01091">
    <property type="entry name" value="uncharacterized_CHP01210-like"/>
    <property type="match status" value="1"/>
</dbReference>
<keyword evidence="6" id="KW-0411">Iron-sulfur</keyword>
<evidence type="ECO:0000256" key="1">
    <source>
        <dbReference type="ARBA" id="ARBA00001966"/>
    </source>
</evidence>
<gene>
    <name evidence="8" type="ORF">NW74_06070</name>
</gene>
<dbReference type="RefSeq" id="WP_041954448.1">
    <property type="nucleotide sequence ID" value="NZ_CP009761.1"/>
</dbReference>
<dbReference type="AlphaFoldDB" id="A0A0B4S283"/>
<evidence type="ECO:0000256" key="3">
    <source>
        <dbReference type="ARBA" id="ARBA00022691"/>
    </source>
</evidence>
<keyword evidence="5" id="KW-0408">Iron</keyword>
<proteinExistence type="predicted"/>
<dbReference type="Gene3D" id="3.80.30.20">
    <property type="entry name" value="tm_1862 like domain"/>
    <property type="match status" value="1"/>
</dbReference>